<dbReference type="RefSeq" id="WP_308489985.1">
    <property type="nucleotide sequence ID" value="NZ_JAVFCB010000008.1"/>
</dbReference>
<sequence>MRVGVDSTKFPGSEEHGALWMLERAAELGLEGVYFRSVLELSPTLDEGEVRAAAQCAADLGLTLEAGVGKVNPFSTPEAPAIRRLGGDYRAGIVRMIESSAAAGIHELWSALSNYQFRLAEKGRFAFDRFRTDVDWPDQLVATERFLHSLAPVLRAHGTHLNIETHEEITTYELVRLVEEVGPDVLGITFDSANVVVRGEDPVAAARRVSPYLRASHIRDVALMFTPEGLSRFLLPVGDGVLDWPALLAALGPHQDVMLSIEGIISNRAEMGIHLYDEQWREGHPDLSLDEVVELVRLAREYEQKAARGDALSLDELRAPAAEGAALDFIVRSAVRLREELAALGSTETEAVVKEEQ</sequence>
<dbReference type="EMBL" id="JAVFCB010000008">
    <property type="protein sequence ID" value="MDQ4215034.1"/>
    <property type="molecule type" value="Genomic_DNA"/>
</dbReference>
<evidence type="ECO:0000313" key="4">
    <source>
        <dbReference type="Proteomes" id="UP001230289"/>
    </source>
</evidence>
<dbReference type="Gene3D" id="3.20.20.150">
    <property type="entry name" value="Divalent-metal-dependent TIM barrel enzymes"/>
    <property type="match status" value="1"/>
</dbReference>
<dbReference type="InterPro" id="IPR050312">
    <property type="entry name" value="IolE/XylAMocC-like"/>
</dbReference>
<comment type="caution">
    <text evidence="3">The sequence shown here is derived from an EMBL/GenBank/DDBJ whole genome shotgun (WGS) entry which is preliminary data.</text>
</comment>
<dbReference type="Pfam" id="PF01261">
    <property type="entry name" value="AP_endonuc_2"/>
    <property type="match status" value="1"/>
</dbReference>
<dbReference type="PANTHER" id="PTHR12110:SF53">
    <property type="entry name" value="BLR5974 PROTEIN"/>
    <property type="match status" value="1"/>
</dbReference>
<dbReference type="Proteomes" id="UP001230289">
    <property type="component" value="Unassembled WGS sequence"/>
</dbReference>
<protein>
    <submittedName>
        <fullName evidence="3">TIM barrel protein</fullName>
    </submittedName>
</protein>
<name>A0ABU0XIS6_9MICO</name>
<evidence type="ECO:0000259" key="2">
    <source>
        <dbReference type="Pfam" id="PF01261"/>
    </source>
</evidence>
<feature type="domain" description="Xylose isomerase-like TIM barrel" evidence="2">
    <location>
        <begin position="22"/>
        <end position="263"/>
    </location>
</feature>
<dbReference type="InterPro" id="IPR036237">
    <property type="entry name" value="Xyl_isomerase-like_sf"/>
</dbReference>
<dbReference type="InterPro" id="IPR013022">
    <property type="entry name" value="Xyl_isomerase-like_TIM-brl"/>
</dbReference>
<accession>A0ABU0XIS6</accession>
<reference evidence="3 4" key="1">
    <citation type="submission" date="2023-08" db="EMBL/GenBank/DDBJ databases">
        <title>Microbacterium sp. nov., isolated from a waste landfill.</title>
        <authorList>
            <person name="Wen W."/>
        </authorList>
    </citation>
    <scope>NUCLEOTIDE SEQUENCE [LARGE SCALE GENOMIC DNA]</scope>
    <source>
        <strain evidence="3 4">ASV81</strain>
    </source>
</reference>
<gene>
    <name evidence="3" type="ORF">RBR11_14015</name>
</gene>
<dbReference type="PANTHER" id="PTHR12110">
    <property type="entry name" value="HYDROXYPYRUVATE ISOMERASE"/>
    <property type="match status" value="1"/>
</dbReference>
<organism evidence="3 4">
    <name type="scientific">Microbacterium capsulatum</name>
    <dbReference type="NCBI Taxonomy" id="3041921"/>
    <lineage>
        <taxon>Bacteria</taxon>
        <taxon>Bacillati</taxon>
        <taxon>Actinomycetota</taxon>
        <taxon>Actinomycetes</taxon>
        <taxon>Micrococcales</taxon>
        <taxon>Microbacteriaceae</taxon>
        <taxon>Microbacterium</taxon>
    </lineage>
</organism>
<proteinExistence type="predicted"/>
<evidence type="ECO:0000256" key="1">
    <source>
        <dbReference type="ARBA" id="ARBA00023277"/>
    </source>
</evidence>
<dbReference type="SUPFAM" id="SSF51658">
    <property type="entry name" value="Xylose isomerase-like"/>
    <property type="match status" value="1"/>
</dbReference>
<evidence type="ECO:0000313" key="3">
    <source>
        <dbReference type="EMBL" id="MDQ4215034.1"/>
    </source>
</evidence>
<keyword evidence="4" id="KW-1185">Reference proteome</keyword>
<keyword evidence="1" id="KW-0119">Carbohydrate metabolism</keyword>